<dbReference type="InterPro" id="IPR048254">
    <property type="entry name" value="CDP_ALCOHOL_P_TRANSF_CS"/>
</dbReference>
<dbReference type="OrthoDB" id="9777147at2"/>
<feature type="domain" description="CDP-alcohol phosphatidyltransferase C-terminal" evidence="18">
    <location>
        <begin position="218"/>
        <end position="254"/>
    </location>
</feature>
<feature type="transmembrane region" description="Helical" evidence="17">
    <location>
        <begin position="118"/>
        <end position="135"/>
    </location>
</feature>
<feature type="transmembrane region" description="Helical" evidence="17">
    <location>
        <begin position="26"/>
        <end position="48"/>
    </location>
</feature>
<evidence type="ECO:0000256" key="14">
    <source>
        <dbReference type="ARBA" id="ARBA00032361"/>
    </source>
</evidence>
<dbReference type="InterPro" id="IPR050324">
    <property type="entry name" value="CDP-alcohol_PTase-I"/>
</dbReference>
<feature type="compositionally biased region" description="Basic and acidic residues" evidence="16">
    <location>
        <begin position="298"/>
        <end position="309"/>
    </location>
</feature>
<keyword evidence="11 17" id="KW-0472">Membrane</keyword>
<dbReference type="Pfam" id="PF01066">
    <property type="entry name" value="CDP-OH_P_transf"/>
    <property type="match status" value="1"/>
</dbReference>
<dbReference type="InterPro" id="IPR043130">
    <property type="entry name" value="CDP-OH_PTrfase_TM_dom"/>
</dbReference>
<feature type="transmembrane region" description="Helical" evidence="17">
    <location>
        <begin position="188"/>
        <end position="207"/>
    </location>
</feature>
<protein>
    <recommendedName>
        <fullName evidence="5">CDP-diacylglycerol--serine O-phosphatidyltransferase</fullName>
        <ecNumber evidence="4">2.7.8.8</ecNumber>
    </recommendedName>
    <alternativeName>
        <fullName evidence="14">Phosphatidylserine synthase</fullName>
    </alternativeName>
</protein>
<comment type="subcellular location">
    <subcellularLocation>
        <location evidence="2">Endomembrane system</location>
        <topology evidence="2">Multi-pass membrane protein</topology>
    </subcellularLocation>
</comment>
<evidence type="ECO:0000313" key="19">
    <source>
        <dbReference type="EMBL" id="AHB49525.1"/>
    </source>
</evidence>
<evidence type="ECO:0000256" key="5">
    <source>
        <dbReference type="ARBA" id="ARBA00017171"/>
    </source>
</evidence>
<keyword evidence="20" id="KW-1185">Reference proteome</keyword>
<dbReference type="GO" id="GO:0016020">
    <property type="term" value="C:membrane"/>
    <property type="evidence" value="ECO:0007669"/>
    <property type="project" value="InterPro"/>
</dbReference>
<evidence type="ECO:0000256" key="1">
    <source>
        <dbReference type="ARBA" id="ARBA00000287"/>
    </source>
</evidence>
<dbReference type="GO" id="GO:0012505">
    <property type="term" value="C:endomembrane system"/>
    <property type="evidence" value="ECO:0007669"/>
    <property type="project" value="UniProtKB-SubCell"/>
</dbReference>
<dbReference type="Pfam" id="PF08009">
    <property type="entry name" value="CDP-OH_P_tran_2"/>
    <property type="match status" value="1"/>
</dbReference>
<sequence>MDPIVPQLEKETRRRRRRRMFDHARIPVRMMVPNLFTLVGLCAGLTSIRMSIEGRYDFALAAIVFAALLDGLDGRVARLLKASSRFGAELDSLADFVNFGVAPAIMIFTWGLGGHRSLGWIAVMLFALASALRLARFNASLEDDKPKWQGDFFSGMPTPAAAIVVLLPIYLAQLGLDLRESPLLLNLVLAYTMVIGVMMVSNIPTYSGKLLGERIGREWVLPIFILVMLALACLVTYPYATLAIASIVYLGFIPWTLQRYRQLERLHAPSMPAAPPSADAEPANAADTPDTSNAEPSRVIEIRPSEQKR</sequence>
<evidence type="ECO:0000256" key="9">
    <source>
        <dbReference type="ARBA" id="ARBA00022989"/>
    </source>
</evidence>
<name>V5SHI9_9HYPH</name>
<evidence type="ECO:0000256" key="3">
    <source>
        <dbReference type="ARBA" id="ARBA00010441"/>
    </source>
</evidence>
<evidence type="ECO:0000256" key="2">
    <source>
        <dbReference type="ARBA" id="ARBA00004127"/>
    </source>
</evidence>
<evidence type="ECO:0000256" key="7">
    <source>
        <dbReference type="ARBA" id="ARBA00022679"/>
    </source>
</evidence>
<dbReference type="RefSeq" id="WP_023788452.1">
    <property type="nucleotide sequence ID" value="NC_022997.1"/>
</dbReference>
<evidence type="ECO:0000256" key="12">
    <source>
        <dbReference type="ARBA" id="ARBA00023209"/>
    </source>
</evidence>
<dbReference type="HOGENOM" id="CLU_049944_1_0_5"/>
<evidence type="ECO:0000256" key="16">
    <source>
        <dbReference type="SAM" id="MobiDB-lite"/>
    </source>
</evidence>
<dbReference type="InterPro" id="IPR012616">
    <property type="entry name" value="CDP-OH_P_trans_C"/>
</dbReference>
<dbReference type="EMBL" id="CP006912">
    <property type="protein sequence ID" value="AHB49525.1"/>
    <property type="molecule type" value="Genomic_DNA"/>
</dbReference>
<keyword evidence="7 15" id="KW-0808">Transferase</keyword>
<dbReference type="AlphaFoldDB" id="V5SHI9"/>
<evidence type="ECO:0000256" key="13">
    <source>
        <dbReference type="ARBA" id="ARBA00023264"/>
    </source>
</evidence>
<dbReference type="STRING" id="1029756.W911_15750"/>
<evidence type="ECO:0000259" key="18">
    <source>
        <dbReference type="Pfam" id="PF08009"/>
    </source>
</evidence>
<dbReference type="InterPro" id="IPR000462">
    <property type="entry name" value="CDP-OH_P_trans"/>
</dbReference>
<feature type="compositionally biased region" description="Low complexity" evidence="16">
    <location>
        <begin position="271"/>
        <end position="290"/>
    </location>
</feature>
<evidence type="ECO:0000256" key="17">
    <source>
        <dbReference type="SAM" id="Phobius"/>
    </source>
</evidence>
<comment type="catalytic activity">
    <reaction evidence="1">
        <text>a CDP-1,2-diacyl-sn-glycerol + L-serine = a 1,2-diacyl-sn-glycero-3-phospho-L-serine + CMP + H(+)</text>
        <dbReference type="Rhea" id="RHEA:16913"/>
        <dbReference type="ChEBI" id="CHEBI:15378"/>
        <dbReference type="ChEBI" id="CHEBI:33384"/>
        <dbReference type="ChEBI" id="CHEBI:57262"/>
        <dbReference type="ChEBI" id="CHEBI:58332"/>
        <dbReference type="ChEBI" id="CHEBI:60377"/>
        <dbReference type="EC" id="2.7.8.8"/>
    </reaction>
</comment>
<dbReference type="Proteomes" id="UP000018542">
    <property type="component" value="Chromosome"/>
</dbReference>
<keyword evidence="9 17" id="KW-1133">Transmembrane helix</keyword>
<feature type="transmembrane region" description="Helical" evidence="17">
    <location>
        <begin position="219"/>
        <end position="237"/>
    </location>
</feature>
<gene>
    <name evidence="19" type="ORF">W911_15750</name>
</gene>
<keyword evidence="8 17" id="KW-0812">Transmembrane</keyword>
<feature type="region of interest" description="Disordered" evidence="16">
    <location>
        <begin position="271"/>
        <end position="309"/>
    </location>
</feature>
<dbReference type="KEGG" id="hni:W911_15750"/>
<reference evidence="19 20" key="1">
    <citation type="journal article" date="2014" name="Genome Announc.">
        <title>Complete Genome Sequence of Hyphomicrobium nitrativorans Strain NL23, a Denitrifying Bacterium Isolated from Biofilm of a Methanol-Fed Denitrification System Treating Seawater at the Montreal Biodome.</title>
        <authorList>
            <person name="Martineau C."/>
            <person name="Villeneuve C."/>
            <person name="Mauffrey F."/>
            <person name="Villemur R."/>
        </authorList>
    </citation>
    <scope>NUCLEOTIDE SEQUENCE [LARGE SCALE GENOMIC DNA]</scope>
    <source>
        <strain evidence="19">NL23</strain>
    </source>
</reference>
<dbReference type="NCBIfam" id="TIGR00473">
    <property type="entry name" value="pssA"/>
    <property type="match status" value="1"/>
</dbReference>
<feature type="transmembrane region" description="Helical" evidence="17">
    <location>
        <begin position="93"/>
        <end position="112"/>
    </location>
</feature>
<dbReference type="PROSITE" id="PS00379">
    <property type="entry name" value="CDP_ALCOHOL_P_TRANSF"/>
    <property type="match status" value="1"/>
</dbReference>
<dbReference type="PATRIC" id="fig|1029756.8.peg.3281"/>
<evidence type="ECO:0000256" key="11">
    <source>
        <dbReference type="ARBA" id="ARBA00023136"/>
    </source>
</evidence>
<keyword evidence="10" id="KW-0443">Lipid metabolism</keyword>
<evidence type="ECO:0000256" key="4">
    <source>
        <dbReference type="ARBA" id="ARBA00013174"/>
    </source>
</evidence>
<evidence type="ECO:0000313" key="20">
    <source>
        <dbReference type="Proteomes" id="UP000018542"/>
    </source>
</evidence>
<dbReference type="EC" id="2.7.8.8" evidence="4"/>
<keyword evidence="12" id="KW-0594">Phospholipid biosynthesis</keyword>
<comment type="similarity">
    <text evidence="3 15">Belongs to the CDP-alcohol phosphatidyltransferase class-I family.</text>
</comment>
<evidence type="ECO:0000256" key="15">
    <source>
        <dbReference type="RuleBase" id="RU003750"/>
    </source>
</evidence>
<dbReference type="InterPro" id="IPR004533">
    <property type="entry name" value="CDP-diaglyc--ser_O-PTrfase"/>
</dbReference>
<evidence type="ECO:0000256" key="6">
    <source>
        <dbReference type="ARBA" id="ARBA00022516"/>
    </source>
</evidence>
<keyword evidence="6" id="KW-0444">Lipid biosynthesis</keyword>
<dbReference type="PANTHER" id="PTHR14269">
    <property type="entry name" value="CDP-DIACYLGLYCEROL--GLYCEROL-3-PHOSPHATE 3-PHOSPHATIDYLTRANSFERASE-RELATED"/>
    <property type="match status" value="1"/>
</dbReference>
<dbReference type="Gene3D" id="1.20.120.1760">
    <property type="match status" value="1"/>
</dbReference>
<accession>V5SHI9</accession>
<dbReference type="PANTHER" id="PTHR14269:SF61">
    <property type="entry name" value="CDP-DIACYLGLYCEROL--SERINE O-PHOSPHATIDYLTRANSFERASE"/>
    <property type="match status" value="1"/>
</dbReference>
<keyword evidence="13" id="KW-1208">Phospholipid metabolism</keyword>
<dbReference type="GO" id="GO:0008654">
    <property type="term" value="P:phospholipid biosynthetic process"/>
    <property type="evidence" value="ECO:0007669"/>
    <property type="project" value="UniProtKB-KW"/>
</dbReference>
<feature type="transmembrane region" description="Helical" evidence="17">
    <location>
        <begin position="156"/>
        <end position="176"/>
    </location>
</feature>
<evidence type="ECO:0000256" key="10">
    <source>
        <dbReference type="ARBA" id="ARBA00023098"/>
    </source>
</evidence>
<dbReference type="GO" id="GO:0003882">
    <property type="term" value="F:CDP-diacylglycerol-serine O-phosphatidyltransferase activity"/>
    <property type="evidence" value="ECO:0007669"/>
    <property type="project" value="UniProtKB-EC"/>
</dbReference>
<proteinExistence type="inferred from homology"/>
<evidence type="ECO:0000256" key="8">
    <source>
        <dbReference type="ARBA" id="ARBA00022692"/>
    </source>
</evidence>
<organism evidence="19 20">
    <name type="scientific">Hyphomicrobium nitrativorans NL23</name>
    <dbReference type="NCBI Taxonomy" id="1029756"/>
    <lineage>
        <taxon>Bacteria</taxon>
        <taxon>Pseudomonadati</taxon>
        <taxon>Pseudomonadota</taxon>
        <taxon>Alphaproteobacteria</taxon>
        <taxon>Hyphomicrobiales</taxon>
        <taxon>Hyphomicrobiaceae</taxon>
        <taxon>Hyphomicrobium</taxon>
    </lineage>
</organism>